<gene>
    <name evidence="1" type="ORF">SFRICE_005732</name>
</gene>
<organism evidence="1">
    <name type="scientific">Spodoptera frugiperda</name>
    <name type="common">Fall armyworm</name>
    <dbReference type="NCBI Taxonomy" id="7108"/>
    <lineage>
        <taxon>Eukaryota</taxon>
        <taxon>Metazoa</taxon>
        <taxon>Ecdysozoa</taxon>
        <taxon>Arthropoda</taxon>
        <taxon>Hexapoda</taxon>
        <taxon>Insecta</taxon>
        <taxon>Pterygota</taxon>
        <taxon>Neoptera</taxon>
        <taxon>Endopterygota</taxon>
        <taxon>Lepidoptera</taxon>
        <taxon>Glossata</taxon>
        <taxon>Ditrysia</taxon>
        <taxon>Noctuoidea</taxon>
        <taxon>Noctuidae</taxon>
        <taxon>Amphipyrinae</taxon>
        <taxon>Spodoptera</taxon>
    </lineage>
</organism>
<dbReference type="AlphaFoldDB" id="A0A2H1VD33"/>
<protein>
    <submittedName>
        <fullName evidence="1">SFRICE_005732</fullName>
    </submittedName>
</protein>
<sequence length="138" mass="15515">MGENQSMSSPALGEARGSVRLLLTKNHPVSIPALNRNPSKPTGIIDIPHIDHLKCNVAIKLCISLSDIFLHRGTFTTIPVTHMRPRHENYLWITERVASCGNQTRYTLCGNRLPCHRANRVVNMIMSRDTFPLIVAYD</sequence>
<evidence type="ECO:0000313" key="1">
    <source>
        <dbReference type="EMBL" id="SOQ38753.1"/>
    </source>
</evidence>
<dbReference type="EMBL" id="ODYU01001899">
    <property type="protein sequence ID" value="SOQ38753.1"/>
    <property type="molecule type" value="Genomic_DNA"/>
</dbReference>
<reference evidence="1" key="1">
    <citation type="submission" date="2016-07" db="EMBL/GenBank/DDBJ databases">
        <authorList>
            <person name="Bretaudeau A."/>
        </authorList>
    </citation>
    <scope>NUCLEOTIDE SEQUENCE</scope>
    <source>
        <strain evidence="1">Rice</strain>
        <tissue evidence="1">Whole body</tissue>
    </source>
</reference>
<name>A0A2H1VD33_SPOFR</name>
<proteinExistence type="predicted"/>
<accession>A0A2H1VD33</accession>